<keyword evidence="2" id="KW-1185">Reference proteome</keyword>
<evidence type="ECO:0000313" key="2">
    <source>
        <dbReference type="Proteomes" id="UP000821865"/>
    </source>
</evidence>
<sequence>MTGAEPRRHFSLDSGVVACACTRDTRRLSIREPFLALVEWLCDEALERVPLTRQPTLLSLCSSCRPTQPLARFVLAISRLRPLCFADRRVDADACPPDEVACLQCPNGFTADYLREELARRNLDATGSKEEIISRLIADIAPNRSTTPPCLPQTPPRPPSVVTLRRSRQASSFTCRKRTAAPVQVTTLPDLSASLPTYSGDDSISASHWVEELERTRKLASWEPSTLLAVALGKLRGAAADWKAVIGRQCPTWKPSDKRS</sequence>
<evidence type="ECO:0000313" key="1">
    <source>
        <dbReference type="EMBL" id="KAH7966733.1"/>
    </source>
</evidence>
<protein>
    <submittedName>
        <fullName evidence="1">Uncharacterized protein</fullName>
    </submittedName>
</protein>
<dbReference type="Proteomes" id="UP000821865">
    <property type="component" value="Chromosome 2"/>
</dbReference>
<reference evidence="1" key="1">
    <citation type="submission" date="2020-05" db="EMBL/GenBank/DDBJ databases">
        <title>Large-scale comparative analyses of tick genomes elucidate their genetic diversity and vector capacities.</title>
        <authorList>
            <person name="Jia N."/>
            <person name="Wang J."/>
            <person name="Shi W."/>
            <person name="Du L."/>
            <person name="Sun Y."/>
            <person name="Zhan W."/>
            <person name="Jiang J."/>
            <person name="Wang Q."/>
            <person name="Zhang B."/>
            <person name="Ji P."/>
            <person name="Sakyi L.B."/>
            <person name="Cui X."/>
            <person name="Yuan T."/>
            <person name="Jiang B."/>
            <person name="Yang W."/>
            <person name="Lam T.T.-Y."/>
            <person name="Chang Q."/>
            <person name="Ding S."/>
            <person name="Wang X."/>
            <person name="Zhu J."/>
            <person name="Ruan X."/>
            <person name="Zhao L."/>
            <person name="Wei J."/>
            <person name="Que T."/>
            <person name="Du C."/>
            <person name="Cheng J."/>
            <person name="Dai P."/>
            <person name="Han X."/>
            <person name="Huang E."/>
            <person name="Gao Y."/>
            <person name="Liu J."/>
            <person name="Shao H."/>
            <person name="Ye R."/>
            <person name="Li L."/>
            <person name="Wei W."/>
            <person name="Wang X."/>
            <person name="Wang C."/>
            <person name="Yang T."/>
            <person name="Huo Q."/>
            <person name="Li W."/>
            <person name="Guo W."/>
            <person name="Chen H."/>
            <person name="Zhou L."/>
            <person name="Ni X."/>
            <person name="Tian J."/>
            <person name="Zhou Y."/>
            <person name="Sheng Y."/>
            <person name="Liu T."/>
            <person name="Pan Y."/>
            <person name="Xia L."/>
            <person name="Li J."/>
            <person name="Zhao F."/>
            <person name="Cao W."/>
        </authorList>
    </citation>
    <scope>NUCLEOTIDE SEQUENCE</scope>
    <source>
        <strain evidence="1">Dsil-2018</strain>
    </source>
</reference>
<accession>A0ACB8DFF7</accession>
<dbReference type="EMBL" id="CM023471">
    <property type="protein sequence ID" value="KAH7966733.1"/>
    <property type="molecule type" value="Genomic_DNA"/>
</dbReference>
<comment type="caution">
    <text evidence="1">The sequence shown here is derived from an EMBL/GenBank/DDBJ whole genome shotgun (WGS) entry which is preliminary data.</text>
</comment>
<gene>
    <name evidence="1" type="ORF">HPB49_019016</name>
</gene>
<name>A0ACB8DFF7_DERSI</name>
<organism evidence="1 2">
    <name type="scientific">Dermacentor silvarum</name>
    <name type="common">Tick</name>
    <dbReference type="NCBI Taxonomy" id="543639"/>
    <lineage>
        <taxon>Eukaryota</taxon>
        <taxon>Metazoa</taxon>
        <taxon>Ecdysozoa</taxon>
        <taxon>Arthropoda</taxon>
        <taxon>Chelicerata</taxon>
        <taxon>Arachnida</taxon>
        <taxon>Acari</taxon>
        <taxon>Parasitiformes</taxon>
        <taxon>Ixodida</taxon>
        <taxon>Ixodoidea</taxon>
        <taxon>Ixodidae</taxon>
        <taxon>Rhipicephalinae</taxon>
        <taxon>Dermacentor</taxon>
    </lineage>
</organism>
<proteinExistence type="predicted"/>